<name>A0A8X6W0F8_TRICX</name>
<dbReference type="Proteomes" id="UP000887159">
    <property type="component" value="Unassembled WGS sequence"/>
</dbReference>
<gene>
    <name evidence="1" type="ORF">TNCV_2487911</name>
</gene>
<accession>A0A8X6W0F8</accession>
<evidence type="ECO:0000313" key="1">
    <source>
        <dbReference type="EMBL" id="GFY25671.1"/>
    </source>
</evidence>
<protein>
    <submittedName>
        <fullName evidence="1">Uncharacterized protein</fullName>
    </submittedName>
</protein>
<sequence length="104" mass="11611">MCIHHDATKHGCDHLDALNRTWIPPKKWRLTICGPMFVVDHTIEYTPVSDAVSNVAADMVSELRIHAAANVIELFVLTLVFLQASPILNSGLETRLHDQLRPCA</sequence>
<dbReference type="AlphaFoldDB" id="A0A8X6W0F8"/>
<dbReference type="EMBL" id="BMAU01021371">
    <property type="protein sequence ID" value="GFY25671.1"/>
    <property type="molecule type" value="Genomic_DNA"/>
</dbReference>
<proteinExistence type="predicted"/>
<reference evidence="1" key="1">
    <citation type="submission" date="2020-08" db="EMBL/GenBank/DDBJ databases">
        <title>Multicomponent nature underlies the extraordinary mechanical properties of spider dragline silk.</title>
        <authorList>
            <person name="Kono N."/>
            <person name="Nakamura H."/>
            <person name="Mori M."/>
            <person name="Yoshida Y."/>
            <person name="Ohtoshi R."/>
            <person name="Malay A.D."/>
            <person name="Moran D.A.P."/>
            <person name="Tomita M."/>
            <person name="Numata K."/>
            <person name="Arakawa K."/>
        </authorList>
    </citation>
    <scope>NUCLEOTIDE SEQUENCE</scope>
</reference>
<comment type="caution">
    <text evidence="1">The sequence shown here is derived from an EMBL/GenBank/DDBJ whole genome shotgun (WGS) entry which is preliminary data.</text>
</comment>
<keyword evidence="2" id="KW-1185">Reference proteome</keyword>
<evidence type="ECO:0000313" key="2">
    <source>
        <dbReference type="Proteomes" id="UP000887159"/>
    </source>
</evidence>
<organism evidence="1 2">
    <name type="scientific">Trichonephila clavipes</name>
    <name type="common">Golden silk orbweaver</name>
    <name type="synonym">Nephila clavipes</name>
    <dbReference type="NCBI Taxonomy" id="2585209"/>
    <lineage>
        <taxon>Eukaryota</taxon>
        <taxon>Metazoa</taxon>
        <taxon>Ecdysozoa</taxon>
        <taxon>Arthropoda</taxon>
        <taxon>Chelicerata</taxon>
        <taxon>Arachnida</taxon>
        <taxon>Araneae</taxon>
        <taxon>Araneomorphae</taxon>
        <taxon>Entelegynae</taxon>
        <taxon>Araneoidea</taxon>
        <taxon>Nephilidae</taxon>
        <taxon>Trichonephila</taxon>
    </lineage>
</organism>